<dbReference type="EMBL" id="CAJPVJ010002638">
    <property type="protein sequence ID" value="CAG2166575.1"/>
    <property type="molecule type" value="Genomic_DNA"/>
</dbReference>
<keyword evidence="1" id="KW-0175">Coiled coil</keyword>
<evidence type="ECO:0000256" key="1">
    <source>
        <dbReference type="SAM" id="Coils"/>
    </source>
</evidence>
<feature type="domain" description="DUF8206" evidence="2">
    <location>
        <begin position="227"/>
        <end position="286"/>
    </location>
</feature>
<dbReference type="EMBL" id="OC917463">
    <property type="protein sequence ID" value="CAD7647130.1"/>
    <property type="molecule type" value="Genomic_DNA"/>
</dbReference>
<dbReference type="PANTHER" id="PTHR32046">
    <property type="entry name" value="G DOMAIN-CONTAINING PROTEIN"/>
    <property type="match status" value="1"/>
</dbReference>
<accession>A0A7R9LV02</accession>
<dbReference type="InterPro" id="IPR058519">
    <property type="entry name" value="DUF8206"/>
</dbReference>
<evidence type="ECO:0000313" key="3">
    <source>
        <dbReference type="EMBL" id="CAD7647130.1"/>
    </source>
</evidence>
<dbReference type="Proteomes" id="UP000728032">
    <property type="component" value="Unassembled WGS sequence"/>
</dbReference>
<sequence length="430" mass="49335">MQDSIADTKGIEEDNSNMRNILDFISNYPEINSICVLLKPNNARVGVVFNHLNKSAADNILFLFTNARSTQYAPGDTGPALLTLLNQIRKRPPNVDIKYGKETIYCLDNEAFRFAVASAPPNNMMFDDMLTRDYEISWQRSVKECDRLLDRIISITPHRVMDTLSLNNAKQNILLLTKPLADIAKNISDNVKQCERHKKRIHEFTGDINDLEKELYIPSVDIETDPLEHPKTVCSDKDCCTQENINGTIKFHYKTDCHSPCYLDNSDGNIIGNQGLLDCLAFNEYEEIREPEWVVPTNVLPDQNITLNDEGKAFLRLVRRIKSETCNKCKHSYQSHLHINYETRLVNKQVRDETKYQRITTAQEASEAQQAQIMELEVKIKELTDENTIITKCMAKFACFLKNNALTPFNDAFEDYVNLLIANEKQHGYD</sequence>
<dbReference type="Pfam" id="PF26633">
    <property type="entry name" value="DUF8206"/>
    <property type="match status" value="1"/>
</dbReference>
<evidence type="ECO:0000259" key="2">
    <source>
        <dbReference type="Pfam" id="PF26633"/>
    </source>
</evidence>
<reference evidence="3" key="1">
    <citation type="submission" date="2020-11" db="EMBL/GenBank/DDBJ databases">
        <authorList>
            <person name="Tran Van P."/>
        </authorList>
    </citation>
    <scope>NUCLEOTIDE SEQUENCE</scope>
</reference>
<proteinExistence type="predicted"/>
<gene>
    <name evidence="3" type="ORF">ONB1V03_LOCUS6090</name>
</gene>
<keyword evidence="4" id="KW-1185">Reference proteome</keyword>
<protein>
    <recommendedName>
        <fullName evidence="2">DUF8206 domain-containing protein</fullName>
    </recommendedName>
</protein>
<evidence type="ECO:0000313" key="4">
    <source>
        <dbReference type="Proteomes" id="UP000728032"/>
    </source>
</evidence>
<name>A0A7R9LV02_9ACAR</name>
<dbReference type="AlphaFoldDB" id="A0A7R9LV02"/>
<dbReference type="OrthoDB" id="2386367at2759"/>
<organism evidence="3">
    <name type="scientific">Oppiella nova</name>
    <dbReference type="NCBI Taxonomy" id="334625"/>
    <lineage>
        <taxon>Eukaryota</taxon>
        <taxon>Metazoa</taxon>
        <taxon>Ecdysozoa</taxon>
        <taxon>Arthropoda</taxon>
        <taxon>Chelicerata</taxon>
        <taxon>Arachnida</taxon>
        <taxon>Acari</taxon>
        <taxon>Acariformes</taxon>
        <taxon>Sarcoptiformes</taxon>
        <taxon>Oribatida</taxon>
        <taxon>Brachypylina</taxon>
        <taxon>Oppioidea</taxon>
        <taxon>Oppiidae</taxon>
        <taxon>Oppiella</taxon>
    </lineage>
</organism>
<dbReference type="PANTHER" id="PTHR32046:SF11">
    <property type="entry name" value="IMMUNE-ASSOCIATED NUCLEOTIDE-BINDING PROTEIN 10-LIKE"/>
    <property type="match status" value="1"/>
</dbReference>
<feature type="coiled-coil region" evidence="1">
    <location>
        <begin position="359"/>
        <end position="386"/>
    </location>
</feature>